<comment type="caution">
    <text evidence="1">The sequence shown here is derived from an EMBL/GenBank/DDBJ whole genome shotgun (WGS) entry which is preliminary data.</text>
</comment>
<sequence length="303" mass="34949">MNKRIAWADTLAEMGEERGFFRQLGDQHNALYLKGDKTLVVTFDNLDDVRQDVADRMPWGSQFISSRGWSSLGIGAHGWTWYRDDAVHDFFDELRDTGFFDQFDNVVFYGTSMAGYAATVFCAAAPGAKVLAMNPQATLERRITSGWETRYHRSWKQDFSGRYSYGPDQSASADIVYLFFDPFVAEDAMHAALYQNENVVKIRCRHFGHGLTSAFNRIGILKETVELCVNEKPQARQIYKLMTARKALPRYQKSVLNMLLERKRPLLIHRWCRKVIEMSGDNQRPHFRRAMKQAAKALRPDQL</sequence>
<dbReference type="Proteomes" id="UP001627408">
    <property type="component" value="Unassembled WGS sequence"/>
</dbReference>
<protein>
    <submittedName>
        <fullName evidence="1">Phosphoadenosine phosphosulfate reductase</fullName>
    </submittedName>
</protein>
<evidence type="ECO:0000313" key="1">
    <source>
        <dbReference type="EMBL" id="MFL4472305.1"/>
    </source>
</evidence>
<dbReference type="EMBL" id="JBHDIY010000004">
    <property type="protein sequence ID" value="MFL4472305.1"/>
    <property type="molecule type" value="Genomic_DNA"/>
</dbReference>
<dbReference type="RefSeq" id="WP_407594473.1">
    <property type="nucleotide sequence ID" value="NZ_JBHDIY010000004.1"/>
</dbReference>
<dbReference type="InterPro" id="IPR029058">
    <property type="entry name" value="AB_hydrolase_fold"/>
</dbReference>
<proteinExistence type="predicted"/>
<gene>
    <name evidence="1" type="ORF">ACERZ8_21365</name>
</gene>
<accession>A0ABW8UYR5</accession>
<keyword evidence="2" id="KW-1185">Reference proteome</keyword>
<evidence type="ECO:0000313" key="2">
    <source>
        <dbReference type="Proteomes" id="UP001627408"/>
    </source>
</evidence>
<reference evidence="1 2" key="1">
    <citation type="submission" date="2024-08" db="EMBL/GenBank/DDBJ databases">
        <title>Tateyamaria sp. nov., isolated from marine algae.</title>
        <authorList>
            <person name="Choi B.J."/>
            <person name="Kim J.M."/>
            <person name="Lee J.K."/>
            <person name="Choi D.G."/>
            <person name="Bayburt H."/>
            <person name="Baek J.H."/>
            <person name="Han D.M."/>
            <person name="Jeon C.O."/>
        </authorList>
    </citation>
    <scope>NUCLEOTIDE SEQUENCE [LARGE SCALE GENOMIC DNA]</scope>
    <source>
        <strain evidence="1 2">KMU-156</strain>
    </source>
</reference>
<dbReference type="SUPFAM" id="SSF53474">
    <property type="entry name" value="alpha/beta-Hydrolases"/>
    <property type="match status" value="1"/>
</dbReference>
<name>A0ABW8UYR5_9RHOB</name>
<organism evidence="1 2">
    <name type="scientific">Tateyamaria armeniaca</name>
    <dbReference type="NCBI Taxonomy" id="2518930"/>
    <lineage>
        <taxon>Bacteria</taxon>
        <taxon>Pseudomonadati</taxon>
        <taxon>Pseudomonadota</taxon>
        <taxon>Alphaproteobacteria</taxon>
        <taxon>Rhodobacterales</taxon>
        <taxon>Roseobacteraceae</taxon>
        <taxon>Tateyamaria</taxon>
    </lineage>
</organism>